<keyword evidence="5" id="KW-1185">Reference proteome</keyword>
<keyword evidence="3" id="KW-0732">Signal</keyword>
<evidence type="ECO:0008006" key="6">
    <source>
        <dbReference type="Google" id="ProtNLM"/>
    </source>
</evidence>
<dbReference type="PANTHER" id="PTHR12460">
    <property type="entry name" value="CYCLIN-DEPENDENT KINASE INHIBITOR-RELATED PROTEIN"/>
    <property type="match status" value="1"/>
</dbReference>
<reference evidence="4" key="2">
    <citation type="submission" date="2020-09" db="EMBL/GenBank/DDBJ databases">
        <authorList>
            <person name="Sun Q."/>
            <person name="Ohkuma M."/>
        </authorList>
    </citation>
    <scope>NUCLEOTIDE SEQUENCE</scope>
    <source>
        <strain evidence="4">JCM 4646</strain>
    </source>
</reference>
<dbReference type="GeneID" id="95354898"/>
<feature type="signal peptide" evidence="3">
    <location>
        <begin position="1"/>
        <end position="23"/>
    </location>
</feature>
<dbReference type="Proteomes" id="UP000617734">
    <property type="component" value="Unassembled WGS sequence"/>
</dbReference>
<evidence type="ECO:0000256" key="1">
    <source>
        <dbReference type="SAM" id="MobiDB-lite"/>
    </source>
</evidence>
<reference evidence="4" key="1">
    <citation type="journal article" date="2014" name="Int. J. Syst. Evol. Microbiol.">
        <title>Complete genome sequence of Corynebacterium casei LMG S-19264T (=DSM 44701T), isolated from a smear-ripened cheese.</title>
        <authorList>
            <consortium name="US DOE Joint Genome Institute (JGI-PGF)"/>
            <person name="Walter F."/>
            <person name="Albersmeier A."/>
            <person name="Kalinowski J."/>
            <person name="Ruckert C."/>
        </authorList>
    </citation>
    <scope>NUCLEOTIDE SEQUENCE</scope>
    <source>
        <strain evidence="4">JCM 4646</strain>
    </source>
</reference>
<keyword evidence="2" id="KW-0812">Transmembrane</keyword>
<evidence type="ECO:0000256" key="2">
    <source>
        <dbReference type="SAM" id="Phobius"/>
    </source>
</evidence>
<feature type="compositionally biased region" description="Low complexity" evidence="1">
    <location>
        <begin position="372"/>
        <end position="411"/>
    </location>
</feature>
<organism evidence="4 5">
    <name type="scientific">Kitasatospora indigofera</name>
    <dbReference type="NCBI Taxonomy" id="67307"/>
    <lineage>
        <taxon>Bacteria</taxon>
        <taxon>Bacillati</taxon>
        <taxon>Actinomycetota</taxon>
        <taxon>Actinomycetes</taxon>
        <taxon>Kitasatosporales</taxon>
        <taxon>Streptomycetaceae</taxon>
        <taxon>Kitasatospora</taxon>
    </lineage>
</organism>
<gene>
    <name evidence="4" type="ORF">GCM10018781_45100</name>
</gene>
<dbReference type="RefSeq" id="WP_190212694.1">
    <property type="nucleotide sequence ID" value="NZ_BNBO01000026.1"/>
</dbReference>
<protein>
    <recommendedName>
        <fullName evidence="6">DUF916 domain-containing protein</fullName>
    </recommendedName>
</protein>
<dbReference type="AlphaFoldDB" id="A0A919G057"/>
<evidence type="ECO:0000313" key="4">
    <source>
        <dbReference type="EMBL" id="GHH75668.1"/>
    </source>
</evidence>
<evidence type="ECO:0000256" key="3">
    <source>
        <dbReference type="SAM" id="SignalP"/>
    </source>
</evidence>
<dbReference type="PANTHER" id="PTHR12460:SF38">
    <property type="entry name" value="KINETOPLAST-ASSOCIATED PROTEIN-LIKE PROTEIN"/>
    <property type="match status" value="1"/>
</dbReference>
<name>A0A919G057_9ACTN</name>
<keyword evidence="2" id="KW-1133">Transmembrane helix</keyword>
<evidence type="ECO:0000313" key="5">
    <source>
        <dbReference type="Proteomes" id="UP000617734"/>
    </source>
</evidence>
<keyword evidence="2" id="KW-0472">Membrane</keyword>
<feature type="transmembrane region" description="Helical" evidence="2">
    <location>
        <begin position="607"/>
        <end position="625"/>
    </location>
</feature>
<accession>A0A919G057</accession>
<dbReference type="EMBL" id="BNBO01000026">
    <property type="protein sequence ID" value="GHH75668.1"/>
    <property type="molecule type" value="Genomic_DNA"/>
</dbReference>
<feature type="region of interest" description="Disordered" evidence="1">
    <location>
        <begin position="28"/>
        <end position="59"/>
    </location>
</feature>
<sequence>MQHRWLLVPALAALLLAGGPAFADDPPAAPAPVAPASAAPAPAGPAPTAPAPAAGGPAAVQTFGIQPASETGPDTRGTFSYGVTPGALLKDNVAVWNYSEQPLTLRIYPADAFNTDTGGYDVLPEGTASTQAGSWLRTAVATVDLPARSRHIVPFTLAVPADAPPGDHPAGIVASLRGESKDAQGNAVTVDQRVGARINIRVSGELRAELKVEDAHAAYHPSLNPLSTGHTTISWSVRNTGNVRLGGKQAVRVANVLGTIATGDAPADLQELLPGNVVHHRVDVAGSYPTLWSTAGITVDPLPIAGDKDPALSSSVDKRRFASIPWALLALLVPLGLLGGWWWSRRHGTPAGLPPAGFPPAGFPPVGPAEPPVGSQPVGPAGAPVAAGAGPSSGPSSGAGPSSGPSSAPSSGAGAVVTATTLLLAALVLCQLPFAPGASAAEPVGTLAFDYATGRDDDALDLLSSGQCPDPAADYLAVRITGEGFPAEGAPLTGTVAASVYRTAANGGYVLPLSNTLRVVATRSGTGRLTGAYTITASCRGKVSPISHRDFTGVLTFTTPTTWQAVTVAPEGLIHDAAAAAEPAPPAASPPAPAAVAAAPRPSGTPWFSLLAVGAGALLLGRAALPYARRWRRRPAPEAAE</sequence>
<feature type="compositionally biased region" description="Pro residues" evidence="1">
    <location>
        <begin position="354"/>
        <end position="371"/>
    </location>
</feature>
<feature type="chain" id="PRO_5037172449" description="DUF916 domain-containing protein" evidence="3">
    <location>
        <begin position="24"/>
        <end position="641"/>
    </location>
</feature>
<comment type="caution">
    <text evidence="4">The sequence shown here is derived from an EMBL/GenBank/DDBJ whole genome shotgun (WGS) entry which is preliminary data.</text>
</comment>
<proteinExistence type="predicted"/>
<feature type="region of interest" description="Disordered" evidence="1">
    <location>
        <begin position="354"/>
        <end position="411"/>
    </location>
</feature>